<evidence type="ECO:0000313" key="2">
    <source>
        <dbReference type="EMBL" id="OSS50310.1"/>
    </source>
</evidence>
<keyword evidence="3" id="KW-1185">Reference proteome</keyword>
<accession>A0A1Y2M2I0</accession>
<feature type="compositionally biased region" description="Pro residues" evidence="1">
    <location>
        <begin position="364"/>
        <end position="383"/>
    </location>
</feature>
<gene>
    <name evidence="2" type="ORF">B5807_05256</name>
</gene>
<name>A0A1Y2M2I0_EPING</name>
<evidence type="ECO:0000313" key="3">
    <source>
        <dbReference type="Proteomes" id="UP000193240"/>
    </source>
</evidence>
<dbReference type="InParanoid" id="A0A1Y2M2I0"/>
<dbReference type="OMA" id="CMYFAIR"/>
<evidence type="ECO:0000256" key="1">
    <source>
        <dbReference type="SAM" id="MobiDB-lite"/>
    </source>
</evidence>
<dbReference type="STRING" id="105696.A0A1Y2M2I0"/>
<feature type="compositionally biased region" description="Low complexity" evidence="1">
    <location>
        <begin position="384"/>
        <end position="400"/>
    </location>
</feature>
<proteinExistence type="predicted"/>
<dbReference type="AlphaFoldDB" id="A0A1Y2M2I0"/>
<organism evidence="2 3">
    <name type="scientific">Epicoccum nigrum</name>
    <name type="common">Soil fungus</name>
    <name type="synonym">Epicoccum purpurascens</name>
    <dbReference type="NCBI Taxonomy" id="105696"/>
    <lineage>
        <taxon>Eukaryota</taxon>
        <taxon>Fungi</taxon>
        <taxon>Dikarya</taxon>
        <taxon>Ascomycota</taxon>
        <taxon>Pezizomycotina</taxon>
        <taxon>Dothideomycetes</taxon>
        <taxon>Pleosporomycetidae</taxon>
        <taxon>Pleosporales</taxon>
        <taxon>Pleosporineae</taxon>
        <taxon>Didymellaceae</taxon>
        <taxon>Epicoccum</taxon>
    </lineage>
</organism>
<dbReference type="EMBL" id="KZ107842">
    <property type="protein sequence ID" value="OSS50310.1"/>
    <property type="molecule type" value="Genomic_DNA"/>
</dbReference>
<reference evidence="2 3" key="1">
    <citation type="journal article" date="2017" name="Genome Announc.">
        <title>Genome sequence of the saprophytic ascomycete Epicoccum nigrum ICMP 19927 strain isolated from New Zealand.</title>
        <authorList>
            <person name="Fokin M."/>
            <person name="Fleetwood D."/>
            <person name="Weir B.S."/>
            <person name="Villas-Boas S.G."/>
        </authorList>
    </citation>
    <scope>NUCLEOTIDE SEQUENCE [LARGE SCALE GENOMIC DNA]</scope>
    <source>
        <strain evidence="2 3">ICMP 19927</strain>
    </source>
</reference>
<dbReference type="Proteomes" id="UP000193240">
    <property type="component" value="Unassembled WGS sequence"/>
</dbReference>
<feature type="region of interest" description="Disordered" evidence="1">
    <location>
        <begin position="361"/>
        <end position="406"/>
    </location>
</feature>
<sequence length="501" mass="56085">MGGHAFRHLHCPRMPPSVYNDIKSSAAVALRTVFAHVTVPHEIPGKTDYGDVDFLVSAPFGRAEELDLTTFPFQEAVNAVKKALHTPHGRQGLLTPTCMYFAVPMPSTFSLNDDDESDDKQELWIQIDAKVCFNPRAFSWIEFELNHATQSSIIGSMIKPLGLTLDRQGLHIRVEEIDSTNWSASMVFLSKDPWTVARVLGLSRKVVDGGFKSADEIFEEYASSWLFHPGTFQAKLDNEDNHLVQHPHRARFLREWLSERYPGLKGDNDEDEDLPSWTARTKKAVREKMFATFPHAAATYYIKLAAHTREVEERTLREKITTAIPQGSDGWDAAFSLPLIIINNPAPLSTLELEAILAKQGELTPPPSPPAKPTPSVPPPLLDPPMHMDALPRTPPSSCKPTPPPANMAAPARLACLARWTAFTAKGEPHLLSSPHPKDFDLQWREAIESGFAEEEQCVVNWRGMWAKRMEKEDKKAEERRKILERLAAVNKMLGLVEATS</sequence>
<protein>
    <submittedName>
        <fullName evidence="2">Uncharacterized protein</fullName>
    </submittedName>
</protein>